<keyword evidence="6 15" id="KW-0028">Amino-acid biosynthesis</keyword>
<dbReference type="GO" id="GO:0006526">
    <property type="term" value="P:L-arginine biosynthetic process"/>
    <property type="evidence" value="ECO:0007669"/>
    <property type="project" value="TreeGrafter"/>
</dbReference>
<dbReference type="InterPro" id="IPR050072">
    <property type="entry name" value="Peptidase_M20A"/>
</dbReference>
<dbReference type="PROSITE" id="PS00758">
    <property type="entry name" value="ARGE_DAPE_CPG2_1"/>
    <property type="match status" value="1"/>
</dbReference>
<dbReference type="InterPro" id="IPR011650">
    <property type="entry name" value="Peptidase_M20_dimer"/>
</dbReference>
<feature type="binding site" evidence="15">
    <location>
        <position position="99"/>
    </location>
    <ligand>
        <name>Zn(2+)</name>
        <dbReference type="ChEBI" id="CHEBI:29105"/>
        <label>1</label>
    </ligand>
</feature>
<keyword evidence="11 15" id="KW-0457">Lysine biosynthesis</keyword>
<dbReference type="Pfam" id="PF07687">
    <property type="entry name" value="M20_dimer"/>
    <property type="match status" value="1"/>
</dbReference>
<feature type="binding site" evidence="15">
    <location>
        <position position="348"/>
    </location>
    <ligand>
        <name>Zn(2+)</name>
        <dbReference type="ChEBI" id="CHEBI:29105"/>
        <label>2</label>
    </ligand>
</feature>
<comment type="similarity">
    <text evidence="2 15">Belongs to the peptidase M20A family. DapE subfamily.</text>
</comment>
<dbReference type="InterPro" id="IPR002933">
    <property type="entry name" value="Peptidase_M20"/>
</dbReference>
<keyword evidence="12 15" id="KW-0170">Cobalt</keyword>
<evidence type="ECO:0000256" key="12">
    <source>
        <dbReference type="ARBA" id="ARBA00023285"/>
    </source>
</evidence>
<evidence type="ECO:0000256" key="15">
    <source>
        <dbReference type="HAMAP-Rule" id="MF_01690"/>
    </source>
</evidence>
<evidence type="ECO:0000256" key="6">
    <source>
        <dbReference type="ARBA" id="ARBA00022605"/>
    </source>
</evidence>
<dbReference type="OrthoDB" id="9809784at2"/>
<feature type="active site" evidence="15">
    <location>
        <position position="69"/>
    </location>
</feature>
<dbReference type="EMBL" id="WSRP01000001">
    <property type="protein sequence ID" value="MVX55708.1"/>
    <property type="molecule type" value="Genomic_DNA"/>
</dbReference>
<reference evidence="17 18" key="1">
    <citation type="submission" date="2019-12" db="EMBL/GenBank/DDBJ databases">
        <title>Microbes associate with the intestines of laboratory mice.</title>
        <authorList>
            <person name="Navarre W."/>
            <person name="Wong E."/>
        </authorList>
    </citation>
    <scope>NUCLEOTIDE SEQUENCE [LARGE SCALE GENOMIC DNA]</scope>
    <source>
        <strain evidence="17 18">NM82_D38</strain>
    </source>
</reference>
<dbReference type="UniPathway" id="UPA00034">
    <property type="reaction ID" value="UER00021"/>
</dbReference>
<dbReference type="EC" id="3.5.1.18" evidence="4 15"/>
<dbReference type="CDD" id="cd03891">
    <property type="entry name" value="M20_DapE_proteobac"/>
    <property type="match status" value="1"/>
</dbReference>
<dbReference type="InterPro" id="IPR005941">
    <property type="entry name" value="DapE_proteobac"/>
</dbReference>
<protein>
    <recommendedName>
        <fullName evidence="5 15">Succinyl-diaminopimelate desuccinylase</fullName>
        <shortName evidence="15">SDAP desuccinylase</shortName>
        <ecNumber evidence="4 15">3.5.1.18</ecNumber>
    </recommendedName>
    <alternativeName>
        <fullName evidence="13 15">N-succinyl-LL-2,6-diaminoheptanedioate amidohydrolase</fullName>
    </alternativeName>
</protein>
<evidence type="ECO:0000256" key="3">
    <source>
        <dbReference type="ARBA" id="ARBA00011738"/>
    </source>
</evidence>
<dbReference type="GO" id="GO:0009089">
    <property type="term" value="P:lysine biosynthetic process via diaminopimelate"/>
    <property type="evidence" value="ECO:0007669"/>
    <property type="project" value="UniProtKB-UniRule"/>
</dbReference>
<evidence type="ECO:0000256" key="1">
    <source>
        <dbReference type="ARBA" id="ARBA00005130"/>
    </source>
</evidence>
<keyword evidence="8 15" id="KW-0378">Hydrolase</keyword>
<dbReference type="RefSeq" id="WP_160334142.1">
    <property type="nucleotide sequence ID" value="NZ_WSRP01000001.1"/>
</dbReference>
<evidence type="ECO:0000256" key="5">
    <source>
        <dbReference type="ARBA" id="ARBA00022391"/>
    </source>
</evidence>
<dbReference type="InterPro" id="IPR001261">
    <property type="entry name" value="ArgE/DapE_CS"/>
</dbReference>
<dbReference type="PANTHER" id="PTHR43808:SF31">
    <property type="entry name" value="N-ACETYL-L-CITRULLINE DEACETYLASE"/>
    <property type="match status" value="1"/>
</dbReference>
<dbReference type="Gene3D" id="3.30.70.360">
    <property type="match status" value="1"/>
</dbReference>
<evidence type="ECO:0000256" key="7">
    <source>
        <dbReference type="ARBA" id="ARBA00022723"/>
    </source>
</evidence>
<dbReference type="SUPFAM" id="SSF53187">
    <property type="entry name" value="Zn-dependent exopeptidases"/>
    <property type="match status" value="1"/>
</dbReference>
<dbReference type="PANTHER" id="PTHR43808">
    <property type="entry name" value="ACETYLORNITHINE DEACETYLASE"/>
    <property type="match status" value="1"/>
</dbReference>
<proteinExistence type="inferred from homology"/>
<dbReference type="GO" id="GO:0050897">
    <property type="term" value="F:cobalt ion binding"/>
    <property type="evidence" value="ECO:0007669"/>
    <property type="project" value="UniProtKB-UniRule"/>
</dbReference>
<feature type="domain" description="Peptidase M20 dimerisation" evidence="16">
    <location>
        <begin position="175"/>
        <end position="278"/>
    </location>
</feature>
<dbReference type="Pfam" id="PF01546">
    <property type="entry name" value="Peptidase_M20"/>
    <property type="match status" value="1"/>
</dbReference>
<comment type="catalytic activity">
    <reaction evidence="14 15">
        <text>N-succinyl-(2S,6S)-2,6-diaminopimelate + H2O = (2S,6S)-2,6-diaminopimelate + succinate</text>
        <dbReference type="Rhea" id="RHEA:22608"/>
        <dbReference type="ChEBI" id="CHEBI:15377"/>
        <dbReference type="ChEBI" id="CHEBI:30031"/>
        <dbReference type="ChEBI" id="CHEBI:57609"/>
        <dbReference type="ChEBI" id="CHEBI:58087"/>
        <dbReference type="EC" id="3.5.1.18"/>
    </reaction>
</comment>
<comment type="cofactor">
    <cofactor evidence="15">
        <name>Zn(2+)</name>
        <dbReference type="ChEBI" id="CHEBI:29105"/>
    </cofactor>
    <cofactor evidence="15">
        <name>Co(2+)</name>
        <dbReference type="ChEBI" id="CHEBI:48828"/>
    </cofactor>
    <text evidence="15">Binds 2 Zn(2+) or Co(2+) ions per subunit.</text>
</comment>
<evidence type="ECO:0000256" key="2">
    <source>
        <dbReference type="ARBA" id="ARBA00006746"/>
    </source>
</evidence>
<dbReference type="GO" id="GO:0009014">
    <property type="term" value="F:succinyl-diaminopimelate desuccinylase activity"/>
    <property type="evidence" value="ECO:0007669"/>
    <property type="project" value="UniProtKB-UniRule"/>
</dbReference>
<evidence type="ECO:0000256" key="8">
    <source>
        <dbReference type="ARBA" id="ARBA00022801"/>
    </source>
</evidence>
<evidence type="ECO:0000256" key="10">
    <source>
        <dbReference type="ARBA" id="ARBA00022915"/>
    </source>
</evidence>
<name>A0A6L6YG94_9BURK</name>
<keyword evidence="18" id="KW-1185">Reference proteome</keyword>
<dbReference type="Gene3D" id="3.40.630.10">
    <property type="entry name" value="Zn peptidases"/>
    <property type="match status" value="1"/>
</dbReference>
<dbReference type="NCBIfam" id="TIGR01246">
    <property type="entry name" value="dapE_proteo"/>
    <property type="match status" value="1"/>
</dbReference>
<dbReference type="GO" id="GO:0019877">
    <property type="term" value="P:diaminopimelate biosynthetic process"/>
    <property type="evidence" value="ECO:0007669"/>
    <property type="project" value="UniProtKB-UniRule"/>
</dbReference>
<dbReference type="GO" id="GO:0008777">
    <property type="term" value="F:acetylornithine deacetylase activity"/>
    <property type="evidence" value="ECO:0007669"/>
    <property type="project" value="TreeGrafter"/>
</dbReference>
<sequence>MSYDAISLTKSLIQCPSVTPSDAGCLDILTKALTDAGFQCREINRGETKNLWAKIGASQPSILFCGHVDVVPAGSAPWKFPPFEPTESEGYLYGRGAQDMKTSDAAFTAAACRFVLEYPNFNGSISFLITSDEEGDGRDGTKFALEALMKTEEAPMCCIVGEPSCSVKLGDTIKNGRRGSLNGKLILKGIQGHVAYPEKVKNPIHMVGPLISRLSSEVWDEGFGPFPPTSFQISNIHAGTGAVNVVPPVCEITFNIRYNPAHTAKSLEEKIESICRGLGLDYSVAWQESAEPFFAQGTFLTSRLSKAITAVTGIEPVLSTSGGTSDGRFVKNWCPDIVEFGPTNDRIHKIDERVELSQISDLAEIYYQTLRNIFLDQTHE</sequence>
<gene>
    <name evidence="15 17" type="primary">dapE</name>
    <name evidence="17" type="ORF">E5987_00580</name>
</gene>
<comment type="pathway">
    <text evidence="1 15">Amino-acid biosynthesis; L-lysine biosynthesis via DAP pathway; LL-2,6-diaminopimelate from (S)-tetrahydrodipicolinate (succinylase route): step 3/3.</text>
</comment>
<comment type="subunit">
    <text evidence="3 15">Homodimer.</text>
</comment>
<keyword evidence="9 15" id="KW-0862">Zinc</keyword>
<comment type="caution">
    <text evidence="17">The sequence shown here is derived from an EMBL/GenBank/DDBJ whole genome shotgun (WGS) entry which is preliminary data.</text>
</comment>
<dbReference type="NCBIfam" id="NF009557">
    <property type="entry name" value="PRK13009.1"/>
    <property type="match status" value="1"/>
</dbReference>
<evidence type="ECO:0000256" key="4">
    <source>
        <dbReference type="ARBA" id="ARBA00011921"/>
    </source>
</evidence>
<dbReference type="AlphaFoldDB" id="A0A6L6YG94"/>
<dbReference type="InterPro" id="IPR036264">
    <property type="entry name" value="Bact_exopeptidase_dim_dom"/>
</dbReference>
<dbReference type="GO" id="GO:0008270">
    <property type="term" value="F:zinc ion binding"/>
    <property type="evidence" value="ECO:0007669"/>
    <property type="project" value="UniProtKB-UniRule"/>
</dbReference>
<feature type="binding site" evidence="15">
    <location>
        <position position="67"/>
    </location>
    <ligand>
        <name>Zn(2+)</name>
        <dbReference type="ChEBI" id="CHEBI:29105"/>
        <label>1</label>
    </ligand>
</feature>
<dbReference type="HAMAP" id="MF_01690">
    <property type="entry name" value="DapE"/>
    <property type="match status" value="1"/>
</dbReference>
<evidence type="ECO:0000256" key="11">
    <source>
        <dbReference type="ARBA" id="ARBA00023154"/>
    </source>
</evidence>
<keyword evidence="7 15" id="KW-0479">Metal-binding</keyword>
<dbReference type="Proteomes" id="UP000472580">
    <property type="component" value="Unassembled WGS sequence"/>
</dbReference>
<evidence type="ECO:0000313" key="17">
    <source>
        <dbReference type="EMBL" id="MVX55708.1"/>
    </source>
</evidence>
<feature type="binding site" evidence="15">
    <location>
        <position position="99"/>
    </location>
    <ligand>
        <name>Zn(2+)</name>
        <dbReference type="ChEBI" id="CHEBI:29105"/>
        <label>2</label>
    </ligand>
</feature>
<evidence type="ECO:0000256" key="14">
    <source>
        <dbReference type="ARBA" id="ARBA00051301"/>
    </source>
</evidence>
<comment type="function">
    <text evidence="15">Catalyzes the hydrolysis of N-succinyl-L,L-diaminopimelic acid (SDAP), forming succinate and LL-2,6-diaminopimelate (DAP), an intermediate involved in the bacterial biosynthesis of lysine and meso-diaminopimelic acid, an essential component of bacterial cell walls.</text>
</comment>
<keyword evidence="10 15" id="KW-0220">Diaminopimelate biosynthesis</keyword>
<dbReference type="SUPFAM" id="SSF55031">
    <property type="entry name" value="Bacterial exopeptidase dimerisation domain"/>
    <property type="match status" value="1"/>
</dbReference>
<evidence type="ECO:0000256" key="9">
    <source>
        <dbReference type="ARBA" id="ARBA00022833"/>
    </source>
</evidence>
<organism evidence="17 18">
    <name type="scientific">Parasutterella muris</name>
    <dbReference type="NCBI Taxonomy" id="2565572"/>
    <lineage>
        <taxon>Bacteria</taxon>
        <taxon>Pseudomonadati</taxon>
        <taxon>Pseudomonadota</taxon>
        <taxon>Betaproteobacteria</taxon>
        <taxon>Burkholderiales</taxon>
        <taxon>Sutterellaceae</taxon>
        <taxon>Parasutterella</taxon>
    </lineage>
</organism>
<feature type="binding site" evidence="15">
    <location>
        <position position="162"/>
    </location>
    <ligand>
        <name>Zn(2+)</name>
        <dbReference type="ChEBI" id="CHEBI:29105"/>
        <label>1</label>
    </ligand>
</feature>
<accession>A0A6L6YG94</accession>
<evidence type="ECO:0000259" key="16">
    <source>
        <dbReference type="Pfam" id="PF07687"/>
    </source>
</evidence>
<evidence type="ECO:0000313" key="18">
    <source>
        <dbReference type="Proteomes" id="UP000472580"/>
    </source>
</evidence>
<evidence type="ECO:0000256" key="13">
    <source>
        <dbReference type="ARBA" id="ARBA00031891"/>
    </source>
</evidence>
<feature type="binding site" evidence="15">
    <location>
        <position position="134"/>
    </location>
    <ligand>
        <name>Zn(2+)</name>
        <dbReference type="ChEBI" id="CHEBI:29105"/>
        <label>2</label>
    </ligand>
</feature>
<feature type="active site" description="Proton acceptor" evidence="15">
    <location>
        <position position="133"/>
    </location>
</feature>